<accession>A0A2A2GH34</accession>
<evidence type="ECO:0000313" key="2">
    <source>
        <dbReference type="EMBL" id="PAU96082.1"/>
    </source>
</evidence>
<evidence type="ECO:0000313" key="3">
    <source>
        <dbReference type="Proteomes" id="UP000218023"/>
    </source>
</evidence>
<sequence>MDREPAVPILLVFLGFVLFAREGLVGIGRHGTARLRPCAGSAMADRHATALLLPCRAMKSHRMRAAKC</sequence>
<protein>
    <submittedName>
        <fullName evidence="2">Uncharacterized protein</fullName>
    </submittedName>
</protein>
<dbReference type="EMBL" id="NSJZ01000022">
    <property type="protein sequence ID" value="PAU96082.1"/>
    <property type="molecule type" value="Genomic_DNA"/>
</dbReference>
<gene>
    <name evidence="2" type="ORF">CK240_15700</name>
</gene>
<keyword evidence="1" id="KW-1133">Transmembrane helix</keyword>
<keyword evidence="3" id="KW-1185">Reference proteome</keyword>
<dbReference type="Proteomes" id="UP000218023">
    <property type="component" value="Unassembled WGS sequence"/>
</dbReference>
<name>A0A2A2GH34_9RHOB</name>
<dbReference type="AlphaFoldDB" id="A0A2A2GH34"/>
<organism evidence="2 3">
    <name type="scientific">Paracoccus salipaludis</name>
    <dbReference type="NCBI Taxonomy" id="2032623"/>
    <lineage>
        <taxon>Bacteria</taxon>
        <taxon>Pseudomonadati</taxon>
        <taxon>Pseudomonadota</taxon>
        <taxon>Alphaproteobacteria</taxon>
        <taxon>Rhodobacterales</taxon>
        <taxon>Paracoccaceae</taxon>
        <taxon>Paracoccus</taxon>
    </lineage>
</organism>
<keyword evidence="1" id="KW-0812">Transmembrane</keyword>
<proteinExistence type="predicted"/>
<comment type="caution">
    <text evidence="2">The sequence shown here is derived from an EMBL/GenBank/DDBJ whole genome shotgun (WGS) entry which is preliminary data.</text>
</comment>
<feature type="transmembrane region" description="Helical" evidence="1">
    <location>
        <begin position="6"/>
        <end position="27"/>
    </location>
</feature>
<evidence type="ECO:0000256" key="1">
    <source>
        <dbReference type="SAM" id="Phobius"/>
    </source>
</evidence>
<keyword evidence="1" id="KW-0472">Membrane</keyword>
<reference evidence="2 3" key="1">
    <citation type="submission" date="2017-09" db="EMBL/GenBank/DDBJ databases">
        <title>Paracoccus alkalisoli sp. nov., isolated from saline alkaline soil.</title>
        <authorList>
            <person name="Dong X."/>
            <person name="Zhang G."/>
        </authorList>
    </citation>
    <scope>NUCLEOTIDE SEQUENCE [LARGE SCALE GENOMIC DNA]</scope>
    <source>
        <strain evidence="2 3">WN007</strain>
    </source>
</reference>